<proteinExistence type="predicted"/>
<gene>
    <name evidence="1" type="ORF">QFC20_001080</name>
</gene>
<protein>
    <submittedName>
        <fullName evidence="1">Uncharacterized protein</fullName>
    </submittedName>
</protein>
<accession>A0ACC2WUN6</accession>
<dbReference type="EMBL" id="JASBWS010000006">
    <property type="protein sequence ID" value="KAJ9115213.1"/>
    <property type="molecule type" value="Genomic_DNA"/>
</dbReference>
<evidence type="ECO:0000313" key="1">
    <source>
        <dbReference type="EMBL" id="KAJ9115213.1"/>
    </source>
</evidence>
<organism evidence="1 2">
    <name type="scientific">Naganishia adeliensis</name>
    <dbReference type="NCBI Taxonomy" id="92952"/>
    <lineage>
        <taxon>Eukaryota</taxon>
        <taxon>Fungi</taxon>
        <taxon>Dikarya</taxon>
        <taxon>Basidiomycota</taxon>
        <taxon>Agaricomycotina</taxon>
        <taxon>Tremellomycetes</taxon>
        <taxon>Filobasidiales</taxon>
        <taxon>Filobasidiaceae</taxon>
        <taxon>Naganishia</taxon>
    </lineage>
</organism>
<name>A0ACC2WUN6_9TREE</name>
<reference evidence="1" key="1">
    <citation type="submission" date="2023-04" db="EMBL/GenBank/DDBJ databases">
        <title>Draft Genome sequencing of Naganishia species isolated from polar environments using Oxford Nanopore Technology.</title>
        <authorList>
            <person name="Leo P."/>
            <person name="Venkateswaran K."/>
        </authorList>
    </citation>
    <scope>NUCLEOTIDE SEQUENCE</scope>
    <source>
        <strain evidence="1">MNA-CCFEE 5262</strain>
    </source>
</reference>
<dbReference type="Proteomes" id="UP001230649">
    <property type="component" value="Unassembled WGS sequence"/>
</dbReference>
<evidence type="ECO:0000313" key="2">
    <source>
        <dbReference type="Proteomes" id="UP001230649"/>
    </source>
</evidence>
<sequence length="1069" mass="119160">MSISYDSAMAVSSPHRPLPLDPLPQTLEELMQQQERWSPTPKSYFGDVFDRQSASPSPVKRRRVAKDARSREQDTCREAVKIREPTEGWGLDEEVASFSRDQPSYMPSYILEQDYGDRTIEAEPEATTSYGVDVDPTRMVTTGETQSNEEPDLMVDGAETSPPSLEPEYAAYEPYSAIDPRLEKQSEDTSTSAKQSQATSFIPTHVSTKRPAAPLSPKHVNVPETRPGRSFLRDEVKMKSLTVGEENVDSTREQSQAETVTRNRVASITKPKPTTTPDVFGGVTAGTVDPKNVTATTKALSKSVSTNSVKATFVKPALPSHSSLRGPASLSETLRTNQVDNSRHSSKKPSNPLSAKPSVFYDAPTDTSRATKRTASVSLMDSTLSATANRDSSIISLQKKRRMDEPTIVPSHVADDIGPSRCKDKVKPGQSGLSKQQPQKTLERHQLEDYKKSYTKAFPSFIFLFEIDADRAQVRALKDQIRRLGGTTEEFLSKKVTHYITAKDIGSVPTVAPIPQKAQPNTSRLALVNSSLASRRTLSSRVGAEARSLLKTATGSIATRESLMSPYKSPAQNQNSNHVALQAQQLGCKVWNLAKLERVLGMLISPETHASGQSRKESDLSALLEDERLHGTRERDFLAKRPDWHYFQEDSHYLLVEDALGEYRALLTKVYDKPTAAQPAPSWPVLYNTLMKPSRDVLNRVSITKPEQLRERAIMLWIKREPYGDEKPPPLKPSSTLFDNSLTGKPVTRSASMNNIAISDAPRYHREDNMTPYAAASGNSVILTSNIASTTSQRHGHGHELHGIPDYGKDKRIVQMNRRVQLLKGKASAQMAEQKQLEARKVLAVQNMTFGEELAQGDETFDGESSFVEDRSSSRRSRPDSFVPGSSISTSFPRAASSLDVFGDGNSHRSMDETVRAKVLDILEESRKPYELSLDQIRLMKRASRRKQEIPRFDIDGDAKSGYCENCRAKYESFEEHCESRRHRKFAENPDNFATLDQLLHTIRRPERGAEYVDYNTFPPPRCPYEVFESGDYATDFGSLQDVSEVEWEMFKSYCAKQAAMEQGSGRAA</sequence>
<comment type="caution">
    <text evidence="1">The sequence shown here is derived from an EMBL/GenBank/DDBJ whole genome shotgun (WGS) entry which is preliminary data.</text>
</comment>
<keyword evidence="2" id="KW-1185">Reference proteome</keyword>